<keyword evidence="7" id="KW-1133">Transmembrane helix</keyword>
<dbReference type="Pfam" id="PF00510">
    <property type="entry name" value="COX3"/>
    <property type="match status" value="1"/>
</dbReference>
<dbReference type="InterPro" id="IPR035973">
    <property type="entry name" value="Cyt_c_oxidase_su3-like_sf"/>
</dbReference>
<feature type="domain" description="Heme-copper oxidase subunit III family profile" evidence="10">
    <location>
        <begin position="1"/>
        <end position="45"/>
    </location>
</feature>
<evidence type="ECO:0000259" key="10">
    <source>
        <dbReference type="Pfam" id="PF00510"/>
    </source>
</evidence>
<name>A0A835GT15_9MAGN</name>
<comment type="caution">
    <text evidence="11">The sequence shown here is derived from an EMBL/GenBank/DDBJ whole genome shotgun (WGS) entry which is preliminary data.</text>
</comment>
<proteinExistence type="inferred from homology"/>
<dbReference type="AlphaFoldDB" id="A0A835GT15"/>
<dbReference type="GO" id="GO:0004129">
    <property type="term" value="F:cytochrome-c oxidase activity"/>
    <property type="evidence" value="ECO:0007669"/>
    <property type="project" value="UniProtKB-EC"/>
</dbReference>
<keyword evidence="8" id="KW-0472">Membrane</keyword>
<evidence type="ECO:0000313" key="12">
    <source>
        <dbReference type="Proteomes" id="UP000631114"/>
    </source>
</evidence>
<evidence type="ECO:0000256" key="5">
    <source>
        <dbReference type="ARBA" id="ARBA00022692"/>
    </source>
</evidence>
<dbReference type="EMBL" id="JADFTS010000052">
    <property type="protein sequence ID" value="KAF9587101.1"/>
    <property type="molecule type" value="Genomic_DNA"/>
</dbReference>
<evidence type="ECO:0000256" key="1">
    <source>
        <dbReference type="ARBA" id="ARBA00004141"/>
    </source>
</evidence>
<evidence type="ECO:0000256" key="8">
    <source>
        <dbReference type="ARBA" id="ARBA00023136"/>
    </source>
</evidence>
<dbReference type="OrthoDB" id="1697355at2759"/>
<dbReference type="EC" id="7.1.1.9" evidence="3"/>
<evidence type="ECO:0000313" key="11">
    <source>
        <dbReference type="EMBL" id="KAF9587101.1"/>
    </source>
</evidence>
<keyword evidence="5" id="KW-0812">Transmembrane</keyword>
<evidence type="ECO:0000256" key="4">
    <source>
        <dbReference type="ARBA" id="ARBA00015944"/>
    </source>
</evidence>
<comment type="subcellular location">
    <subcellularLocation>
        <location evidence="1">Membrane</location>
        <topology evidence="1">Multi-pass membrane protein</topology>
    </subcellularLocation>
</comment>
<keyword evidence="6" id="KW-1278">Translocase</keyword>
<dbReference type="GO" id="GO:0006123">
    <property type="term" value="P:mitochondrial electron transport, cytochrome c to oxygen"/>
    <property type="evidence" value="ECO:0007669"/>
    <property type="project" value="TreeGrafter"/>
</dbReference>
<reference evidence="11 12" key="1">
    <citation type="submission" date="2020-10" db="EMBL/GenBank/DDBJ databases">
        <title>The Coptis chinensis genome and diversification of protoberbering-type alkaloids.</title>
        <authorList>
            <person name="Wang B."/>
            <person name="Shu S."/>
            <person name="Song C."/>
            <person name="Liu Y."/>
        </authorList>
    </citation>
    <scope>NUCLEOTIDE SEQUENCE [LARGE SCALE GENOMIC DNA]</scope>
    <source>
        <strain evidence="11">HL-2020</strain>
        <tissue evidence="11">Leaf</tissue>
    </source>
</reference>
<evidence type="ECO:0000256" key="6">
    <source>
        <dbReference type="ARBA" id="ARBA00022967"/>
    </source>
</evidence>
<dbReference type="Proteomes" id="UP000631114">
    <property type="component" value="Unassembled WGS sequence"/>
</dbReference>
<dbReference type="InterPro" id="IPR024791">
    <property type="entry name" value="Cyt_c/ubiquinol_Oxase_su3"/>
</dbReference>
<dbReference type="PANTHER" id="PTHR11403">
    <property type="entry name" value="CYTOCHROME C OXIDASE SUBUNIT III"/>
    <property type="match status" value="1"/>
</dbReference>
<comment type="similarity">
    <text evidence="2">Belongs to the cytochrome c oxidase subunit 3 family.</text>
</comment>
<dbReference type="PANTHER" id="PTHR11403:SF7">
    <property type="entry name" value="CYTOCHROME C OXIDASE SUBUNIT 3"/>
    <property type="match status" value="1"/>
</dbReference>
<protein>
    <recommendedName>
        <fullName evidence="4">Cytochrome c oxidase subunit 3</fullName>
        <ecNumber evidence="3">7.1.1.9</ecNumber>
    </recommendedName>
    <alternativeName>
        <fullName evidence="9">Cytochrome c oxidase polypeptide III</fullName>
    </alternativeName>
</protein>
<evidence type="ECO:0000256" key="9">
    <source>
        <dbReference type="ARBA" id="ARBA00031625"/>
    </source>
</evidence>
<dbReference type="GO" id="GO:0016020">
    <property type="term" value="C:membrane"/>
    <property type="evidence" value="ECO:0007669"/>
    <property type="project" value="UniProtKB-SubCell"/>
</dbReference>
<gene>
    <name evidence="11" type="ORF">IFM89_039684</name>
</gene>
<dbReference type="GO" id="GO:0005739">
    <property type="term" value="C:mitochondrion"/>
    <property type="evidence" value="ECO:0007669"/>
    <property type="project" value="TreeGrafter"/>
</dbReference>
<organism evidence="11 12">
    <name type="scientific">Coptis chinensis</name>
    <dbReference type="NCBI Taxonomy" id="261450"/>
    <lineage>
        <taxon>Eukaryota</taxon>
        <taxon>Viridiplantae</taxon>
        <taxon>Streptophyta</taxon>
        <taxon>Embryophyta</taxon>
        <taxon>Tracheophyta</taxon>
        <taxon>Spermatophyta</taxon>
        <taxon>Magnoliopsida</taxon>
        <taxon>Ranunculales</taxon>
        <taxon>Ranunculaceae</taxon>
        <taxon>Coptidoideae</taxon>
        <taxon>Coptis</taxon>
    </lineage>
</organism>
<evidence type="ECO:0000256" key="7">
    <source>
        <dbReference type="ARBA" id="ARBA00022989"/>
    </source>
</evidence>
<sequence length="260" mass="26722">MFLFALFRASSHSSLAPTVEIGGIWPPKGIGVLDPREIPFLNTPIPPFIRSCRNLGSSCYTRGEGKTSSLHFSSYCFTGSIVLVYSDSVGAQKLVPTSEPIRVPDLAAEPAAKAEFLVPFPSCSSRTNASGSHRATDAADTIDGAYGTSKGSAILATNATGLSTGSTLASYAATDTDSYAGGLTGLVTGAGYATTVTSVYGGCAPALNAFASADGTVRCLFAATSGWCSDAGHDSIKETAYSEAFTSATNFISRSPYGVQ</sequence>
<dbReference type="InterPro" id="IPR000298">
    <property type="entry name" value="Cyt_c_oxidase-like_su3"/>
</dbReference>
<dbReference type="SUPFAM" id="SSF81452">
    <property type="entry name" value="Cytochrome c oxidase subunit III-like"/>
    <property type="match status" value="1"/>
</dbReference>
<accession>A0A835GT15</accession>
<evidence type="ECO:0000256" key="3">
    <source>
        <dbReference type="ARBA" id="ARBA00012949"/>
    </source>
</evidence>
<keyword evidence="12" id="KW-1185">Reference proteome</keyword>
<evidence type="ECO:0000256" key="2">
    <source>
        <dbReference type="ARBA" id="ARBA00010581"/>
    </source>
</evidence>